<dbReference type="RefSeq" id="WP_186846424.1">
    <property type="nucleotide sequence ID" value="NZ_JACOME010000003.1"/>
</dbReference>
<proteinExistence type="inferred from homology"/>
<evidence type="ECO:0000256" key="5">
    <source>
        <dbReference type="ARBA" id="ARBA00022694"/>
    </source>
</evidence>
<comment type="caution">
    <text evidence="8">The sequence shown here is derived from an EMBL/GenBank/DDBJ whole genome shotgun (WGS) entry which is preliminary data.</text>
</comment>
<keyword evidence="5 6" id="KW-0819">tRNA processing</keyword>
<evidence type="ECO:0000256" key="1">
    <source>
        <dbReference type="ARBA" id="ARBA00022490"/>
    </source>
</evidence>
<dbReference type="HAMAP" id="MF_01885">
    <property type="entry name" value="tRNA_methyltr_TrmL"/>
    <property type="match status" value="1"/>
</dbReference>
<feature type="binding site" evidence="6">
    <location>
        <position position="101"/>
    </location>
    <ligand>
        <name>S-adenosyl-L-methionine</name>
        <dbReference type="ChEBI" id="CHEBI:59789"/>
    </ligand>
</feature>
<dbReference type="CDD" id="cd18094">
    <property type="entry name" value="SpoU-like_TrmL"/>
    <property type="match status" value="1"/>
</dbReference>
<evidence type="ECO:0000313" key="8">
    <source>
        <dbReference type="EMBL" id="MBC3847315.1"/>
    </source>
</evidence>
<feature type="domain" description="tRNA/rRNA methyltransferase SpoU type" evidence="7">
    <location>
        <begin position="3"/>
        <end position="143"/>
    </location>
</feature>
<dbReference type="PANTHER" id="PTHR42971:SF1">
    <property type="entry name" value="TRNA (CYTIDINE(34)-2'-O)-METHYLTRANSFERASE"/>
    <property type="match status" value="1"/>
</dbReference>
<keyword evidence="2 6" id="KW-0489">Methyltransferase</keyword>
<keyword evidence="1 6" id="KW-0963">Cytoplasm</keyword>
<evidence type="ECO:0000256" key="2">
    <source>
        <dbReference type="ARBA" id="ARBA00022603"/>
    </source>
</evidence>
<keyword evidence="4 6" id="KW-0949">S-adenosyl-L-methionine</keyword>
<comment type="subcellular location">
    <subcellularLocation>
        <location evidence="6">Cytoplasm</location>
    </subcellularLocation>
</comment>
<protein>
    <recommendedName>
        <fullName evidence="6">Putative tRNA (cytidine(34)-2'-O)-methyltransferase</fullName>
        <ecNumber evidence="6">2.1.1.207</ecNumber>
    </recommendedName>
    <alternativeName>
        <fullName evidence="6">tRNA (cytidine/uridine-2'-O-)-methyltransferase</fullName>
    </alternativeName>
</protein>
<dbReference type="InterPro" id="IPR016914">
    <property type="entry name" value="TrmL"/>
</dbReference>
<evidence type="ECO:0000256" key="3">
    <source>
        <dbReference type="ARBA" id="ARBA00022679"/>
    </source>
</evidence>
<feature type="binding site" evidence="6">
    <location>
        <position position="131"/>
    </location>
    <ligand>
        <name>S-adenosyl-L-methionine</name>
        <dbReference type="ChEBI" id="CHEBI:59789"/>
    </ligand>
</feature>
<evidence type="ECO:0000256" key="6">
    <source>
        <dbReference type="HAMAP-Rule" id="MF_01885"/>
    </source>
</evidence>
<comment type="similarity">
    <text evidence="6">Belongs to the class IV-like SAM-binding methyltransferase superfamily. RNA methyltransferase TrmH family. TrmL subfamily.</text>
</comment>
<accession>A0ABR6Y3I3</accession>
<comment type="catalytic activity">
    <reaction evidence="6">
        <text>5-carboxymethylaminomethyluridine(34) in tRNA(Leu) + S-adenosyl-L-methionine = 5-carboxymethylaminomethyl-2'-O-methyluridine(34) in tRNA(Leu) + S-adenosyl-L-homocysteine + H(+)</text>
        <dbReference type="Rhea" id="RHEA:43088"/>
        <dbReference type="Rhea" id="RHEA-COMP:10333"/>
        <dbReference type="Rhea" id="RHEA-COMP:10334"/>
        <dbReference type="ChEBI" id="CHEBI:15378"/>
        <dbReference type="ChEBI" id="CHEBI:57856"/>
        <dbReference type="ChEBI" id="CHEBI:59789"/>
        <dbReference type="ChEBI" id="CHEBI:74508"/>
        <dbReference type="ChEBI" id="CHEBI:74511"/>
        <dbReference type="EC" id="2.1.1.207"/>
    </reaction>
</comment>
<comment type="catalytic activity">
    <reaction evidence="6">
        <text>cytidine(34) in tRNA + S-adenosyl-L-methionine = 2'-O-methylcytidine(34) in tRNA + S-adenosyl-L-homocysteine + H(+)</text>
        <dbReference type="Rhea" id="RHEA:43084"/>
        <dbReference type="Rhea" id="RHEA-COMP:10331"/>
        <dbReference type="Rhea" id="RHEA-COMP:10332"/>
        <dbReference type="ChEBI" id="CHEBI:15378"/>
        <dbReference type="ChEBI" id="CHEBI:57856"/>
        <dbReference type="ChEBI" id="CHEBI:59789"/>
        <dbReference type="ChEBI" id="CHEBI:74495"/>
        <dbReference type="ChEBI" id="CHEBI:82748"/>
        <dbReference type="EC" id="2.1.1.207"/>
    </reaction>
</comment>
<keyword evidence="9" id="KW-1185">Reference proteome</keyword>
<comment type="function">
    <text evidence="6">Could methylate the ribose at the nucleotide 34 wobble position in tRNA.</text>
</comment>
<keyword evidence="3 6" id="KW-0808">Transferase</keyword>
<dbReference type="InterPro" id="IPR001537">
    <property type="entry name" value="SpoU_MeTrfase"/>
</dbReference>
<organism evidence="8 9">
    <name type="scientific">Winogradskyella echinorum</name>
    <dbReference type="NCBI Taxonomy" id="538189"/>
    <lineage>
        <taxon>Bacteria</taxon>
        <taxon>Pseudomonadati</taxon>
        <taxon>Bacteroidota</taxon>
        <taxon>Flavobacteriia</taxon>
        <taxon>Flavobacteriales</taxon>
        <taxon>Flavobacteriaceae</taxon>
        <taxon>Winogradskyella</taxon>
    </lineage>
</organism>
<sequence>MALNIVLIEPEIPNNTGNIGRLALATGSRLHLVKPFGFEIDDKRLKRAGLDYWQHLEVIYYDTINDFFTQNNNAKMVFLSSHGTKSHWDIEFVNNMFLVFGKESVGLPKPLLKKYNDQLFKIPLYNKAIRSLNLANAVSIIVYEGLRQLE</sequence>
<dbReference type="InterPro" id="IPR029026">
    <property type="entry name" value="tRNA_m1G_MTases_N"/>
</dbReference>
<dbReference type="SUPFAM" id="SSF75217">
    <property type="entry name" value="alpha/beta knot"/>
    <property type="match status" value="1"/>
</dbReference>
<feature type="binding site" evidence="6">
    <location>
        <position position="79"/>
    </location>
    <ligand>
        <name>S-adenosyl-L-methionine</name>
        <dbReference type="ChEBI" id="CHEBI:59789"/>
    </ligand>
</feature>
<evidence type="ECO:0000256" key="4">
    <source>
        <dbReference type="ARBA" id="ARBA00022691"/>
    </source>
</evidence>
<dbReference type="Gene3D" id="3.40.1280.10">
    <property type="match status" value="1"/>
</dbReference>
<dbReference type="PIRSF" id="PIRSF029256">
    <property type="entry name" value="SpoU_TrmH_prd"/>
    <property type="match status" value="1"/>
</dbReference>
<reference evidence="8 9" key="1">
    <citation type="submission" date="2020-08" db="EMBL/GenBank/DDBJ databases">
        <title>Winogradskyella ouciana sp. nov., isolated from the hadal seawater of the Mariana Trench.</title>
        <authorList>
            <person name="He X."/>
        </authorList>
    </citation>
    <scope>NUCLEOTIDE SEQUENCE [LARGE SCALE GENOMIC DNA]</scope>
    <source>
        <strain evidence="8 9">KCTC 22026</strain>
    </source>
</reference>
<name>A0ABR6Y3I3_9FLAO</name>
<dbReference type="EMBL" id="JACOME010000003">
    <property type="protein sequence ID" value="MBC3847315.1"/>
    <property type="molecule type" value="Genomic_DNA"/>
</dbReference>
<dbReference type="EC" id="2.1.1.207" evidence="6"/>
<dbReference type="PANTHER" id="PTHR42971">
    <property type="entry name" value="TRNA (CYTIDINE(34)-2'-O)-METHYLTRANSFERASE"/>
    <property type="match status" value="1"/>
</dbReference>
<evidence type="ECO:0000259" key="7">
    <source>
        <dbReference type="Pfam" id="PF00588"/>
    </source>
</evidence>
<dbReference type="InterPro" id="IPR029028">
    <property type="entry name" value="Alpha/beta_knot_MTases"/>
</dbReference>
<evidence type="ECO:0000313" key="9">
    <source>
        <dbReference type="Proteomes" id="UP000607435"/>
    </source>
</evidence>
<feature type="binding site" evidence="6">
    <location>
        <position position="122"/>
    </location>
    <ligand>
        <name>S-adenosyl-L-methionine</name>
        <dbReference type="ChEBI" id="CHEBI:59789"/>
    </ligand>
</feature>
<dbReference type="Pfam" id="PF00588">
    <property type="entry name" value="SpoU_methylase"/>
    <property type="match status" value="1"/>
</dbReference>
<gene>
    <name evidence="8" type="ORF">H6H04_13035</name>
</gene>
<dbReference type="Proteomes" id="UP000607435">
    <property type="component" value="Unassembled WGS sequence"/>
</dbReference>